<keyword evidence="4" id="KW-1185">Reference proteome</keyword>
<evidence type="ECO:0000256" key="1">
    <source>
        <dbReference type="SAM" id="MobiDB-lite"/>
    </source>
</evidence>
<dbReference type="PANTHER" id="PTHR33121:SF76">
    <property type="entry name" value="SIGNALING PROTEIN"/>
    <property type="match status" value="1"/>
</dbReference>
<dbReference type="Pfam" id="PF00563">
    <property type="entry name" value="EAL"/>
    <property type="match status" value="1"/>
</dbReference>
<dbReference type="SUPFAM" id="SSF55781">
    <property type="entry name" value="GAF domain-like"/>
    <property type="match status" value="1"/>
</dbReference>
<dbReference type="Gene3D" id="3.30.450.40">
    <property type="match status" value="1"/>
</dbReference>
<dbReference type="Pfam" id="PF13185">
    <property type="entry name" value="GAF_2"/>
    <property type="match status" value="1"/>
</dbReference>
<feature type="domain" description="EAL" evidence="2">
    <location>
        <begin position="173"/>
        <end position="415"/>
    </location>
</feature>
<proteinExistence type="predicted"/>
<sequence length="436" mass="46564">MSLLSVPPMPASANALGPAGPDHDSRAVERLLWLVRSHLDAEVAWVSAFADGQQIIHAASGEVAAMNIPVGEGTDLQGSYCTRVVAGTLPPIIADARRHPVTRDLPVTRELRIGSYIGVPWHGPGGAEAGMLCCVSRNPDPSLDGEAVRFMTLIAELISDHMGSPLAQQRQAVHHATQTVRTVLDQRAIQMVFQPVVKLADGVTVAYEALARFNPDIFASPDRAFAAATQSGLGTDLELLAVQRALERLPDLPDETWLCVNLSADALLTAAASDILLAHAGNHLVIEVTEHTQIDDYAKLRHALKDLRSAGLKLSIDDAGAGFASLNHILQLRPDIIKLDISLVRDIDTDPARAALARSLVSFAADTDAELIAEGIETAAERSRLAELGLGYGQGFHLARPADLPGRSTADRPGVGPGRRPGRQRRQRGDVRGQNT</sequence>
<accession>A0A316FNJ7</accession>
<gene>
    <name evidence="3" type="ORF">BC793_12298</name>
</gene>
<dbReference type="EMBL" id="QGGR01000022">
    <property type="protein sequence ID" value="PWK39526.1"/>
    <property type="molecule type" value="Genomic_DNA"/>
</dbReference>
<feature type="region of interest" description="Disordered" evidence="1">
    <location>
        <begin position="399"/>
        <end position="436"/>
    </location>
</feature>
<dbReference type="Proteomes" id="UP000245697">
    <property type="component" value="Unassembled WGS sequence"/>
</dbReference>
<dbReference type="Gene3D" id="3.20.20.450">
    <property type="entry name" value="EAL domain"/>
    <property type="match status" value="1"/>
</dbReference>
<dbReference type="InterPro" id="IPR003018">
    <property type="entry name" value="GAF"/>
</dbReference>
<reference evidence="3 4" key="1">
    <citation type="submission" date="2018-05" db="EMBL/GenBank/DDBJ databases">
        <title>Genomic Encyclopedia of Archaeal and Bacterial Type Strains, Phase II (KMG-II): from individual species to whole genera.</title>
        <authorList>
            <person name="Goeker M."/>
        </authorList>
    </citation>
    <scope>NUCLEOTIDE SEQUENCE [LARGE SCALE GENOMIC DNA]</scope>
    <source>
        <strain evidence="3 4">DSM 45184</strain>
    </source>
</reference>
<evidence type="ECO:0000313" key="4">
    <source>
        <dbReference type="Proteomes" id="UP000245697"/>
    </source>
</evidence>
<dbReference type="PROSITE" id="PS50883">
    <property type="entry name" value="EAL"/>
    <property type="match status" value="1"/>
</dbReference>
<protein>
    <submittedName>
        <fullName evidence="3">EAL domain-containing protein (Putative c-di-GMP-specific phosphodiesterase class I)</fullName>
    </submittedName>
</protein>
<dbReference type="InterPro" id="IPR035919">
    <property type="entry name" value="EAL_sf"/>
</dbReference>
<name>A0A316FNJ7_9ACTN</name>
<dbReference type="InterPro" id="IPR050706">
    <property type="entry name" value="Cyclic-di-GMP_PDE-like"/>
</dbReference>
<dbReference type="CDD" id="cd01948">
    <property type="entry name" value="EAL"/>
    <property type="match status" value="1"/>
</dbReference>
<dbReference type="GO" id="GO:0071111">
    <property type="term" value="F:cyclic-guanylate-specific phosphodiesterase activity"/>
    <property type="evidence" value="ECO:0007669"/>
    <property type="project" value="InterPro"/>
</dbReference>
<comment type="caution">
    <text evidence="3">The sequence shown here is derived from an EMBL/GenBank/DDBJ whole genome shotgun (WGS) entry which is preliminary data.</text>
</comment>
<dbReference type="SMART" id="SM00052">
    <property type="entry name" value="EAL"/>
    <property type="match status" value="1"/>
</dbReference>
<evidence type="ECO:0000259" key="2">
    <source>
        <dbReference type="PROSITE" id="PS50883"/>
    </source>
</evidence>
<feature type="compositionally biased region" description="Basic and acidic residues" evidence="1">
    <location>
        <begin position="427"/>
        <end position="436"/>
    </location>
</feature>
<evidence type="ECO:0000313" key="3">
    <source>
        <dbReference type="EMBL" id="PWK39526.1"/>
    </source>
</evidence>
<dbReference type="InterPro" id="IPR029016">
    <property type="entry name" value="GAF-like_dom_sf"/>
</dbReference>
<dbReference type="SUPFAM" id="SSF141868">
    <property type="entry name" value="EAL domain-like"/>
    <property type="match status" value="1"/>
</dbReference>
<dbReference type="PANTHER" id="PTHR33121">
    <property type="entry name" value="CYCLIC DI-GMP PHOSPHODIESTERASE PDEF"/>
    <property type="match status" value="1"/>
</dbReference>
<organism evidence="3 4">
    <name type="scientific">Actinoplanes xinjiangensis</name>
    <dbReference type="NCBI Taxonomy" id="512350"/>
    <lineage>
        <taxon>Bacteria</taxon>
        <taxon>Bacillati</taxon>
        <taxon>Actinomycetota</taxon>
        <taxon>Actinomycetes</taxon>
        <taxon>Micromonosporales</taxon>
        <taxon>Micromonosporaceae</taxon>
        <taxon>Actinoplanes</taxon>
    </lineage>
</organism>
<dbReference type="InterPro" id="IPR001633">
    <property type="entry name" value="EAL_dom"/>
</dbReference>
<dbReference type="AlphaFoldDB" id="A0A316FNJ7"/>
<dbReference type="RefSeq" id="WP_239170453.1">
    <property type="nucleotide sequence ID" value="NZ_BONA01000075.1"/>
</dbReference>